<evidence type="ECO:0000313" key="1">
    <source>
        <dbReference type="EMBL" id="KAK3579873.1"/>
    </source>
</evidence>
<organism evidence="1 2">
    <name type="scientific">Potamilus streckersoni</name>
    <dbReference type="NCBI Taxonomy" id="2493646"/>
    <lineage>
        <taxon>Eukaryota</taxon>
        <taxon>Metazoa</taxon>
        <taxon>Spiralia</taxon>
        <taxon>Lophotrochozoa</taxon>
        <taxon>Mollusca</taxon>
        <taxon>Bivalvia</taxon>
        <taxon>Autobranchia</taxon>
        <taxon>Heteroconchia</taxon>
        <taxon>Palaeoheterodonta</taxon>
        <taxon>Unionida</taxon>
        <taxon>Unionoidea</taxon>
        <taxon>Unionidae</taxon>
        <taxon>Ambleminae</taxon>
        <taxon>Lampsilini</taxon>
        <taxon>Potamilus</taxon>
    </lineage>
</organism>
<evidence type="ECO:0000313" key="2">
    <source>
        <dbReference type="Proteomes" id="UP001195483"/>
    </source>
</evidence>
<proteinExistence type="predicted"/>
<reference evidence="1" key="2">
    <citation type="journal article" date="2021" name="Genome Biol. Evol.">
        <title>Developing a high-quality reference genome for a parasitic bivalve with doubly uniparental inheritance (Bivalvia: Unionida).</title>
        <authorList>
            <person name="Smith C.H."/>
        </authorList>
    </citation>
    <scope>NUCLEOTIDE SEQUENCE</scope>
    <source>
        <strain evidence="1">CHS0354</strain>
        <tissue evidence="1">Mantle</tissue>
    </source>
</reference>
<protein>
    <submittedName>
        <fullName evidence="1">Uncharacterized protein</fullName>
    </submittedName>
</protein>
<reference evidence="1" key="3">
    <citation type="submission" date="2023-05" db="EMBL/GenBank/DDBJ databases">
        <authorList>
            <person name="Smith C.H."/>
        </authorList>
    </citation>
    <scope>NUCLEOTIDE SEQUENCE</scope>
    <source>
        <strain evidence="1">CHS0354</strain>
        <tissue evidence="1">Mantle</tissue>
    </source>
</reference>
<comment type="caution">
    <text evidence="1">The sequence shown here is derived from an EMBL/GenBank/DDBJ whole genome shotgun (WGS) entry which is preliminary data.</text>
</comment>
<reference evidence="1" key="1">
    <citation type="journal article" date="2021" name="Genome Biol. Evol.">
        <title>A High-Quality Reference Genome for a Parasitic Bivalve with Doubly Uniparental Inheritance (Bivalvia: Unionida).</title>
        <authorList>
            <person name="Smith C.H."/>
        </authorList>
    </citation>
    <scope>NUCLEOTIDE SEQUENCE</scope>
    <source>
        <strain evidence="1">CHS0354</strain>
    </source>
</reference>
<accession>A0AAE0RUQ2</accession>
<dbReference type="AlphaFoldDB" id="A0AAE0RUQ2"/>
<sequence length="83" mass="9556">MPDLSSPQKYDMGKPRGYEIKNVTDEVRSAFGGKLKLTLDVNHNHETDPPNAYTSFAAIEYHKVRKFQSTIMPCKEHMKMLIE</sequence>
<dbReference type="EMBL" id="JAEAOA010001754">
    <property type="protein sequence ID" value="KAK3579873.1"/>
    <property type="molecule type" value="Genomic_DNA"/>
</dbReference>
<keyword evidence="2" id="KW-1185">Reference proteome</keyword>
<name>A0AAE0RUQ2_9BIVA</name>
<gene>
    <name evidence="1" type="ORF">CHS0354_029235</name>
</gene>
<dbReference type="Proteomes" id="UP001195483">
    <property type="component" value="Unassembled WGS sequence"/>
</dbReference>